<evidence type="ECO:0000313" key="11">
    <source>
        <dbReference type="EMBL" id="OGE99881.1"/>
    </source>
</evidence>
<dbReference type="EMBL" id="MFFF01000011">
    <property type="protein sequence ID" value="OGE99881.1"/>
    <property type="molecule type" value="Genomic_DNA"/>
</dbReference>
<proteinExistence type="inferred from homology"/>
<comment type="caution">
    <text evidence="11">The sequence shown here is derived from an EMBL/GenBank/DDBJ whole genome shotgun (WGS) entry which is preliminary data.</text>
</comment>
<dbReference type="GO" id="GO:0016740">
    <property type="term" value="F:transferase activity"/>
    <property type="evidence" value="ECO:0007669"/>
    <property type="project" value="UniProtKB-KW"/>
</dbReference>
<protein>
    <recommendedName>
        <fullName evidence="3">tRNA threonylcarbamoyladenosine biosynthesis protein TsaE</fullName>
    </recommendedName>
    <alternativeName>
        <fullName evidence="10">t(6)A37 threonylcarbamoyladenosine biosynthesis protein TsaE</fullName>
    </alternativeName>
</protein>
<keyword evidence="4" id="KW-0963">Cytoplasm</keyword>
<accession>A0A1F5QCF3</accession>
<dbReference type="InterPro" id="IPR027417">
    <property type="entry name" value="P-loop_NTPase"/>
</dbReference>
<evidence type="ECO:0000256" key="4">
    <source>
        <dbReference type="ARBA" id="ARBA00022490"/>
    </source>
</evidence>
<keyword evidence="5" id="KW-0819">tRNA processing</keyword>
<dbReference type="NCBIfam" id="TIGR00150">
    <property type="entry name" value="T6A_YjeE"/>
    <property type="match status" value="1"/>
</dbReference>
<dbReference type="Gene3D" id="3.40.50.300">
    <property type="entry name" value="P-loop containing nucleotide triphosphate hydrolases"/>
    <property type="match status" value="1"/>
</dbReference>
<keyword evidence="7" id="KW-0547">Nucleotide-binding</keyword>
<evidence type="ECO:0000256" key="2">
    <source>
        <dbReference type="ARBA" id="ARBA00007599"/>
    </source>
</evidence>
<organism evidence="11 12">
    <name type="scientific">Candidatus Doudnabacteria bacterium RIFCSPLOWO2_02_FULL_48_13</name>
    <dbReference type="NCBI Taxonomy" id="1817845"/>
    <lineage>
        <taxon>Bacteria</taxon>
        <taxon>Candidatus Doudnaibacteriota</taxon>
    </lineage>
</organism>
<evidence type="ECO:0000256" key="1">
    <source>
        <dbReference type="ARBA" id="ARBA00004496"/>
    </source>
</evidence>
<dbReference type="GO" id="GO:0005737">
    <property type="term" value="C:cytoplasm"/>
    <property type="evidence" value="ECO:0007669"/>
    <property type="project" value="UniProtKB-SubCell"/>
</dbReference>
<evidence type="ECO:0000256" key="6">
    <source>
        <dbReference type="ARBA" id="ARBA00022723"/>
    </source>
</evidence>
<dbReference type="GO" id="GO:0046872">
    <property type="term" value="F:metal ion binding"/>
    <property type="evidence" value="ECO:0007669"/>
    <property type="project" value="UniProtKB-KW"/>
</dbReference>
<keyword evidence="9" id="KW-0460">Magnesium</keyword>
<keyword evidence="8" id="KW-0067">ATP-binding</keyword>
<dbReference type="SUPFAM" id="SSF52540">
    <property type="entry name" value="P-loop containing nucleoside triphosphate hydrolases"/>
    <property type="match status" value="1"/>
</dbReference>
<dbReference type="Pfam" id="PF02367">
    <property type="entry name" value="TsaE"/>
    <property type="match status" value="1"/>
</dbReference>
<dbReference type="GO" id="GO:0002949">
    <property type="term" value="P:tRNA threonylcarbamoyladenosine modification"/>
    <property type="evidence" value="ECO:0007669"/>
    <property type="project" value="InterPro"/>
</dbReference>
<evidence type="ECO:0000313" key="12">
    <source>
        <dbReference type="Proteomes" id="UP000177235"/>
    </source>
</evidence>
<evidence type="ECO:0000256" key="8">
    <source>
        <dbReference type="ARBA" id="ARBA00022840"/>
    </source>
</evidence>
<dbReference type="GO" id="GO:0005524">
    <property type="term" value="F:ATP binding"/>
    <property type="evidence" value="ECO:0007669"/>
    <property type="project" value="UniProtKB-KW"/>
</dbReference>
<dbReference type="PANTHER" id="PTHR33540:SF2">
    <property type="entry name" value="TRNA THREONYLCARBAMOYLADENOSINE BIOSYNTHESIS PROTEIN TSAE"/>
    <property type="match status" value="1"/>
</dbReference>
<dbReference type="PANTHER" id="PTHR33540">
    <property type="entry name" value="TRNA THREONYLCARBAMOYLADENOSINE BIOSYNTHESIS PROTEIN TSAE"/>
    <property type="match status" value="1"/>
</dbReference>
<evidence type="ECO:0000256" key="10">
    <source>
        <dbReference type="ARBA" id="ARBA00032441"/>
    </source>
</evidence>
<dbReference type="Proteomes" id="UP000177235">
    <property type="component" value="Unassembled WGS sequence"/>
</dbReference>
<reference evidence="11 12" key="1">
    <citation type="journal article" date="2016" name="Nat. Commun.">
        <title>Thousands of microbial genomes shed light on interconnected biogeochemical processes in an aquifer system.</title>
        <authorList>
            <person name="Anantharaman K."/>
            <person name="Brown C.T."/>
            <person name="Hug L.A."/>
            <person name="Sharon I."/>
            <person name="Castelle C.J."/>
            <person name="Probst A.J."/>
            <person name="Thomas B.C."/>
            <person name="Singh A."/>
            <person name="Wilkins M.J."/>
            <person name="Karaoz U."/>
            <person name="Brodie E.L."/>
            <person name="Williams K.H."/>
            <person name="Hubbard S.S."/>
            <person name="Banfield J.F."/>
        </authorList>
    </citation>
    <scope>NUCLEOTIDE SEQUENCE [LARGE SCALE GENOMIC DNA]</scope>
</reference>
<evidence type="ECO:0000256" key="9">
    <source>
        <dbReference type="ARBA" id="ARBA00022842"/>
    </source>
</evidence>
<keyword evidence="6" id="KW-0479">Metal-binding</keyword>
<sequence>MRKITVSARATKQLGQALGKRIKPGQILALSGTLGSGKTTFVQGFARGLGIRHKIKSPTFVTFYFYPIPKTDLTLYHFDLYRLKTQAELREIGFQEIIKNKNSVTVIEWPEKAKRILPAKTKWIYFNHEGKHSGIRIIRGA</sequence>
<comment type="similarity">
    <text evidence="2">Belongs to the TsaE family.</text>
</comment>
<evidence type="ECO:0000256" key="3">
    <source>
        <dbReference type="ARBA" id="ARBA00019010"/>
    </source>
</evidence>
<comment type="subcellular location">
    <subcellularLocation>
        <location evidence="1">Cytoplasm</location>
    </subcellularLocation>
</comment>
<evidence type="ECO:0000256" key="7">
    <source>
        <dbReference type="ARBA" id="ARBA00022741"/>
    </source>
</evidence>
<keyword evidence="11" id="KW-0808">Transferase</keyword>
<name>A0A1F5QCF3_9BACT</name>
<dbReference type="InterPro" id="IPR003442">
    <property type="entry name" value="T6A_TsaE"/>
</dbReference>
<evidence type="ECO:0000256" key="5">
    <source>
        <dbReference type="ARBA" id="ARBA00022694"/>
    </source>
</evidence>
<gene>
    <name evidence="11" type="ORF">A3J05_03685</name>
</gene>
<dbReference type="AlphaFoldDB" id="A0A1F5QCF3"/>